<dbReference type="InterPro" id="IPR011701">
    <property type="entry name" value="MFS"/>
</dbReference>
<dbReference type="GO" id="GO:0022857">
    <property type="term" value="F:transmembrane transporter activity"/>
    <property type="evidence" value="ECO:0007669"/>
    <property type="project" value="InterPro"/>
</dbReference>
<evidence type="ECO:0000256" key="2">
    <source>
        <dbReference type="ARBA" id="ARBA00022448"/>
    </source>
</evidence>
<sequence length="495" mass="53418">MSLSNPHLSENTPLLPKDNDDEPRTPASRTQFLALYTAVLIEPIAGSLIQPFIYFMIQSFGLPPSPDDPSQIGWYVFLIHSVYSLSQVVSSIPIGLLSDRFGRRKMLLIGLAGNIVSPILFGLARNFEEAVGARVLLGLINGNTGVAKSITGEITTPLTRANAFGMFNFWASIGDILGSLIGGYLSNPAEKYPDVFGSSAFFAAYPYFLPGLVAAILGAIGFAANWVLLEETLPDRGGNVRVVEVEGKREVEKSGKGTRGARRGKGKFLLPDQAWPPVMALGLLGLVNAMNYDAFPLLANTPAGGDNGGLGFGTRRLGLMLSSRAGFKLIAQVSLCTMEVNWSRWVLNLSASQLLVYPPITARLGPLSTLRLGIFLLLLTTILTPVLPSIPYDFLFPPLLALLFLQSTGVSLSLTSTYVLVTDSAPSQAWLGVINGVAQMGACTARTVGPALLGWVWKWGRENGAFPWLVWGVIAGVCLLLGWETLWIGRRRRRV</sequence>
<dbReference type="AlphaFoldDB" id="A0AAD5SDF5"/>
<evidence type="ECO:0000256" key="1">
    <source>
        <dbReference type="ARBA" id="ARBA00004141"/>
    </source>
</evidence>
<feature type="transmembrane region" description="Helical" evidence="7">
    <location>
        <begin position="399"/>
        <end position="421"/>
    </location>
</feature>
<feature type="region of interest" description="Disordered" evidence="6">
    <location>
        <begin position="1"/>
        <end position="26"/>
    </location>
</feature>
<feature type="compositionally biased region" description="Polar residues" evidence="6">
    <location>
        <begin position="1"/>
        <end position="12"/>
    </location>
</feature>
<dbReference type="PROSITE" id="PS50850">
    <property type="entry name" value="MFS"/>
    <property type="match status" value="1"/>
</dbReference>
<dbReference type="EMBL" id="JADGJD010000247">
    <property type="protein sequence ID" value="KAJ3052988.1"/>
    <property type="molecule type" value="Genomic_DNA"/>
</dbReference>
<keyword evidence="4 7" id="KW-1133">Transmembrane helix</keyword>
<feature type="transmembrane region" description="Helical" evidence="7">
    <location>
        <begin position="433"/>
        <end position="456"/>
    </location>
</feature>
<name>A0AAD5SDF5_9FUNG</name>
<evidence type="ECO:0000256" key="5">
    <source>
        <dbReference type="ARBA" id="ARBA00023136"/>
    </source>
</evidence>
<keyword evidence="3 7" id="KW-0812">Transmembrane</keyword>
<organism evidence="9 10">
    <name type="scientific">Rhizophlyctis rosea</name>
    <dbReference type="NCBI Taxonomy" id="64517"/>
    <lineage>
        <taxon>Eukaryota</taxon>
        <taxon>Fungi</taxon>
        <taxon>Fungi incertae sedis</taxon>
        <taxon>Chytridiomycota</taxon>
        <taxon>Chytridiomycota incertae sedis</taxon>
        <taxon>Chytridiomycetes</taxon>
        <taxon>Rhizophlyctidales</taxon>
        <taxon>Rhizophlyctidaceae</taxon>
        <taxon>Rhizophlyctis</taxon>
    </lineage>
</organism>
<proteinExistence type="predicted"/>
<evidence type="ECO:0000256" key="3">
    <source>
        <dbReference type="ARBA" id="ARBA00022692"/>
    </source>
</evidence>
<dbReference type="InterPro" id="IPR020846">
    <property type="entry name" value="MFS_dom"/>
</dbReference>
<feature type="transmembrane region" description="Helical" evidence="7">
    <location>
        <begin position="163"/>
        <end position="185"/>
    </location>
</feature>
<evidence type="ECO:0000313" key="9">
    <source>
        <dbReference type="EMBL" id="KAJ3052988.1"/>
    </source>
</evidence>
<dbReference type="Gene3D" id="1.20.1250.20">
    <property type="entry name" value="MFS general substrate transporter like domains"/>
    <property type="match status" value="1"/>
</dbReference>
<dbReference type="CDD" id="cd17330">
    <property type="entry name" value="MFS_SLC46_TetA_like"/>
    <property type="match status" value="1"/>
</dbReference>
<keyword evidence="5 7" id="KW-0472">Membrane</keyword>
<dbReference type="PANTHER" id="PTHR23504">
    <property type="entry name" value="MAJOR FACILITATOR SUPERFAMILY DOMAIN-CONTAINING PROTEIN 10"/>
    <property type="match status" value="1"/>
</dbReference>
<comment type="caution">
    <text evidence="9">The sequence shown here is derived from an EMBL/GenBank/DDBJ whole genome shotgun (WGS) entry which is preliminary data.</text>
</comment>
<evidence type="ECO:0000256" key="6">
    <source>
        <dbReference type="SAM" id="MobiDB-lite"/>
    </source>
</evidence>
<dbReference type="InterPro" id="IPR036259">
    <property type="entry name" value="MFS_trans_sf"/>
</dbReference>
<accession>A0AAD5SDF5</accession>
<feature type="transmembrane region" description="Helical" evidence="7">
    <location>
        <begin position="369"/>
        <end position="387"/>
    </location>
</feature>
<keyword evidence="2" id="KW-0813">Transport</keyword>
<protein>
    <recommendedName>
        <fullName evidence="8">Major facilitator superfamily (MFS) profile domain-containing protein</fullName>
    </recommendedName>
</protein>
<dbReference type="PRINTS" id="PR01035">
    <property type="entry name" value="TCRTETA"/>
</dbReference>
<feature type="transmembrane region" description="Helical" evidence="7">
    <location>
        <begin position="468"/>
        <end position="489"/>
    </location>
</feature>
<evidence type="ECO:0000256" key="7">
    <source>
        <dbReference type="SAM" id="Phobius"/>
    </source>
</evidence>
<dbReference type="Proteomes" id="UP001212841">
    <property type="component" value="Unassembled WGS sequence"/>
</dbReference>
<evidence type="ECO:0000259" key="8">
    <source>
        <dbReference type="PROSITE" id="PS50850"/>
    </source>
</evidence>
<keyword evidence="10" id="KW-1185">Reference proteome</keyword>
<dbReference type="Pfam" id="PF07690">
    <property type="entry name" value="MFS_1"/>
    <property type="match status" value="1"/>
</dbReference>
<feature type="transmembrane region" description="Helical" evidence="7">
    <location>
        <begin position="205"/>
        <end position="229"/>
    </location>
</feature>
<feature type="transmembrane region" description="Helical" evidence="7">
    <location>
        <begin position="33"/>
        <end position="57"/>
    </location>
</feature>
<reference evidence="9" key="1">
    <citation type="submission" date="2020-05" db="EMBL/GenBank/DDBJ databases">
        <title>Phylogenomic resolution of chytrid fungi.</title>
        <authorList>
            <person name="Stajich J.E."/>
            <person name="Amses K."/>
            <person name="Simmons R."/>
            <person name="Seto K."/>
            <person name="Myers J."/>
            <person name="Bonds A."/>
            <person name="Quandt C.A."/>
            <person name="Barry K."/>
            <person name="Liu P."/>
            <person name="Grigoriev I."/>
            <person name="Longcore J.E."/>
            <person name="James T.Y."/>
        </authorList>
    </citation>
    <scope>NUCLEOTIDE SEQUENCE</scope>
    <source>
        <strain evidence="9">JEL0318</strain>
    </source>
</reference>
<gene>
    <name evidence="9" type="ORF">HK097_005254</name>
</gene>
<dbReference type="SUPFAM" id="SSF103473">
    <property type="entry name" value="MFS general substrate transporter"/>
    <property type="match status" value="1"/>
</dbReference>
<comment type="subcellular location">
    <subcellularLocation>
        <location evidence="1">Membrane</location>
        <topology evidence="1">Multi-pass membrane protein</topology>
    </subcellularLocation>
</comment>
<dbReference type="PROSITE" id="PS00216">
    <property type="entry name" value="SUGAR_TRANSPORT_1"/>
    <property type="match status" value="1"/>
</dbReference>
<feature type="domain" description="Major facilitator superfamily (MFS) profile" evidence="8">
    <location>
        <begin position="31"/>
        <end position="493"/>
    </location>
</feature>
<evidence type="ECO:0000313" key="10">
    <source>
        <dbReference type="Proteomes" id="UP001212841"/>
    </source>
</evidence>
<dbReference type="InterPro" id="IPR001958">
    <property type="entry name" value="Tet-R_TetA/multi-R_MdtG-like"/>
</dbReference>
<dbReference type="GO" id="GO:0016020">
    <property type="term" value="C:membrane"/>
    <property type="evidence" value="ECO:0007669"/>
    <property type="project" value="UniProtKB-SubCell"/>
</dbReference>
<evidence type="ECO:0000256" key="4">
    <source>
        <dbReference type="ARBA" id="ARBA00022989"/>
    </source>
</evidence>
<dbReference type="InterPro" id="IPR005829">
    <property type="entry name" value="Sugar_transporter_CS"/>
</dbReference>
<feature type="transmembrane region" description="Helical" evidence="7">
    <location>
        <begin position="72"/>
        <end position="94"/>
    </location>
</feature>
<dbReference type="PANTHER" id="PTHR23504:SF15">
    <property type="entry name" value="MAJOR FACILITATOR SUPERFAMILY (MFS) PROFILE DOMAIN-CONTAINING PROTEIN"/>
    <property type="match status" value="1"/>
</dbReference>